<dbReference type="CDD" id="cd00085">
    <property type="entry name" value="HNHc"/>
    <property type="match status" value="1"/>
</dbReference>
<dbReference type="RefSeq" id="WP_023495465.1">
    <property type="nucleotide sequence ID" value="NZ_AYLO01000097.1"/>
</dbReference>
<gene>
    <name evidence="1" type="ORF">MGMO_101c00010</name>
</gene>
<reference evidence="1 2" key="1">
    <citation type="journal article" date="2013" name="Genome Announc.">
        <title>Draft Genome Sequence of the Methanotrophic Gammaproteobacterium Methyloglobulus morosus DSM 22980 Strain KoM1.</title>
        <authorList>
            <person name="Poehlein A."/>
            <person name="Deutzmann J.S."/>
            <person name="Daniel R."/>
            <person name="Simeonova D.D."/>
        </authorList>
    </citation>
    <scope>NUCLEOTIDE SEQUENCE [LARGE SCALE GENOMIC DNA]</scope>
    <source>
        <strain evidence="1 2">KoM1</strain>
    </source>
</reference>
<dbReference type="InterPro" id="IPR003615">
    <property type="entry name" value="HNH_nuc"/>
</dbReference>
<protein>
    <recommendedName>
        <fullName evidence="3">HNH endonuclease</fullName>
    </recommendedName>
</protein>
<evidence type="ECO:0000313" key="2">
    <source>
        <dbReference type="Proteomes" id="UP000017842"/>
    </source>
</evidence>
<evidence type="ECO:0008006" key="3">
    <source>
        <dbReference type="Google" id="ProtNLM"/>
    </source>
</evidence>
<accession>V5DVQ9</accession>
<comment type="caution">
    <text evidence="1">The sequence shown here is derived from an EMBL/GenBank/DDBJ whole genome shotgun (WGS) entry which is preliminary data.</text>
</comment>
<dbReference type="AlphaFoldDB" id="V5DVQ9"/>
<proteinExistence type="predicted"/>
<dbReference type="eggNOG" id="ENOG5033WV2">
    <property type="taxonomic scope" value="Bacteria"/>
</dbReference>
<dbReference type="Gene3D" id="1.10.30.50">
    <property type="match status" value="1"/>
</dbReference>
<organism evidence="1 2">
    <name type="scientific">Methyloglobulus morosus KoM1</name>
    <dbReference type="NCBI Taxonomy" id="1116472"/>
    <lineage>
        <taxon>Bacteria</taxon>
        <taxon>Pseudomonadati</taxon>
        <taxon>Pseudomonadota</taxon>
        <taxon>Gammaproteobacteria</taxon>
        <taxon>Methylococcales</taxon>
        <taxon>Methylococcaceae</taxon>
        <taxon>Methyloglobulus</taxon>
    </lineage>
</organism>
<evidence type="ECO:0000313" key="1">
    <source>
        <dbReference type="EMBL" id="ESS71466.1"/>
    </source>
</evidence>
<sequence length="296" mass="34395">MPNLFSELPTNRVTLLKNLTCPYCGVELIQDNHNEEHVIGRKFIPKGFLNGQWNLILRACKKCNLDKSELENDISAITLAGRIWFDSDKVEKSIVNEAHRKIKRSKSKLTGKLVKDSQVEKTITVPFFNGGTITSKFVSAPQIESSRSFELAKMQIMAFFYFITFNDDTKKGGFWQDGFHPVSKAHHADWGNIEYKAFMHTVVTWEPCWVVITANGFFKSIIRRHPYQECWSWALEWNKNYRLIGFFGDREPAQAIVNTFPSMEMTTISKGDKSFLRLRRHVRLDEKDDLLFVWND</sequence>
<name>V5DVQ9_9GAMM</name>
<dbReference type="Proteomes" id="UP000017842">
    <property type="component" value="Unassembled WGS sequence"/>
</dbReference>
<dbReference type="EMBL" id="AYLO01000097">
    <property type="protein sequence ID" value="ESS71466.1"/>
    <property type="molecule type" value="Genomic_DNA"/>
</dbReference>
<keyword evidence="2" id="KW-1185">Reference proteome</keyword>
<dbReference type="OrthoDB" id="7059636at2"/>